<evidence type="ECO:0000313" key="2">
    <source>
        <dbReference type="Proteomes" id="UP000248961"/>
    </source>
</evidence>
<dbReference type="EMBL" id="KZ824310">
    <property type="protein sequence ID" value="RAL08730.1"/>
    <property type="molecule type" value="Genomic_DNA"/>
</dbReference>
<dbReference type="RefSeq" id="XP_025547884.1">
    <property type="nucleotide sequence ID" value="XM_025698599.1"/>
</dbReference>
<sequence>MTALPLEVIDIILSYIAEEDYAYQVSRRVERMKTGKRCPPANTIACLRLVNKSFCTLMSRHLFRNVMVEIPKYERLAKICSSEYAGYVRQLEIGFGSRDEGLLEHIDLLATSITKLRNIEALQVTLGASIDYPDSKIQLLLHSILQCAATTPRLTSLKLTLPTLDMFTGSVLYTLQEPLEQVLRQLRHLQIGSWYSGRVFMHGGSPASPRLNFTTWFLGLVESAVHDQATRFVPLERPVSPALHLETLHLEASSVSFQTLVSVLEQVKHLICLLNFRNVTLIDGAWHDILSLAIQMPKLTEFTFIDCKSPAPFSTHFTRTNFTFPLLTPLHLKPQILKSYLLSWCKVAAAAPLDFIRQHTDPRNFWAIKPASADRNGQSWQDQVRAMYKQFEIQYQHHHHNNNFPMTTTTIDIVEKRARSLAKFAILPKELKPVCRTLLRHVDANRKARGMKPMLDLGPDLYAWNTVGLEG</sequence>
<dbReference type="GeneID" id="37202888"/>
<gene>
    <name evidence="1" type="ORF">BO97DRAFT_445935</name>
</gene>
<reference evidence="1 2" key="1">
    <citation type="submission" date="2018-02" db="EMBL/GenBank/DDBJ databases">
        <title>The genomes of Aspergillus section Nigri reveals drivers in fungal speciation.</title>
        <authorList>
            <consortium name="DOE Joint Genome Institute"/>
            <person name="Vesth T.C."/>
            <person name="Nybo J."/>
            <person name="Theobald S."/>
            <person name="Brandl J."/>
            <person name="Frisvad J.C."/>
            <person name="Nielsen K.F."/>
            <person name="Lyhne E.K."/>
            <person name="Kogle M.E."/>
            <person name="Kuo A."/>
            <person name="Riley R."/>
            <person name="Clum A."/>
            <person name="Nolan M."/>
            <person name="Lipzen A."/>
            <person name="Salamov A."/>
            <person name="Henrissat B."/>
            <person name="Wiebenga A."/>
            <person name="De vries R.P."/>
            <person name="Grigoriev I.V."/>
            <person name="Mortensen U.H."/>
            <person name="Andersen M.R."/>
            <person name="Baker S.E."/>
        </authorList>
    </citation>
    <scope>NUCLEOTIDE SEQUENCE [LARGE SCALE GENOMIC DNA]</scope>
    <source>
        <strain evidence="1 2">CBS 101889</strain>
    </source>
</reference>
<organism evidence="1 2">
    <name type="scientific">Aspergillus homomorphus (strain CBS 101889)</name>
    <dbReference type="NCBI Taxonomy" id="1450537"/>
    <lineage>
        <taxon>Eukaryota</taxon>
        <taxon>Fungi</taxon>
        <taxon>Dikarya</taxon>
        <taxon>Ascomycota</taxon>
        <taxon>Pezizomycotina</taxon>
        <taxon>Eurotiomycetes</taxon>
        <taxon>Eurotiomycetidae</taxon>
        <taxon>Eurotiales</taxon>
        <taxon>Aspergillaceae</taxon>
        <taxon>Aspergillus</taxon>
        <taxon>Aspergillus subgen. Circumdati</taxon>
    </lineage>
</organism>
<dbReference type="OrthoDB" id="4505556at2759"/>
<name>A0A395HLT7_ASPHC</name>
<protein>
    <submittedName>
        <fullName evidence="1">Uncharacterized protein</fullName>
    </submittedName>
</protein>
<accession>A0A395HLT7</accession>
<proteinExistence type="predicted"/>
<evidence type="ECO:0000313" key="1">
    <source>
        <dbReference type="EMBL" id="RAL08730.1"/>
    </source>
</evidence>
<keyword evidence="2" id="KW-1185">Reference proteome</keyword>
<dbReference type="VEuPathDB" id="FungiDB:BO97DRAFT_445935"/>
<dbReference type="AlphaFoldDB" id="A0A395HLT7"/>
<dbReference type="Proteomes" id="UP000248961">
    <property type="component" value="Unassembled WGS sequence"/>
</dbReference>